<keyword evidence="4" id="KW-1185">Reference proteome</keyword>
<dbReference type="GO" id="GO:0003676">
    <property type="term" value="F:nucleic acid binding"/>
    <property type="evidence" value="ECO:0007669"/>
    <property type="project" value="InterPro"/>
</dbReference>
<protein>
    <recommendedName>
        <fullName evidence="5">Exonuclease domain-containing protein</fullName>
    </recommendedName>
</protein>
<dbReference type="Proteomes" id="UP000005408">
    <property type="component" value="Unassembled WGS sequence"/>
</dbReference>
<dbReference type="InterPro" id="IPR013520">
    <property type="entry name" value="Ribonucl_H"/>
</dbReference>
<evidence type="ECO:0000313" key="4">
    <source>
        <dbReference type="Proteomes" id="UP000005408"/>
    </source>
</evidence>
<dbReference type="SUPFAM" id="SSF53098">
    <property type="entry name" value="Ribonuclease H-like"/>
    <property type="match status" value="1"/>
</dbReference>
<dbReference type="AlphaFoldDB" id="A0A8W8K147"/>
<evidence type="ECO:0000259" key="1">
    <source>
        <dbReference type="Pfam" id="PF00929"/>
    </source>
</evidence>
<dbReference type="Pfam" id="PF20700">
    <property type="entry name" value="Mutator"/>
    <property type="match status" value="1"/>
</dbReference>
<proteinExistence type="predicted"/>
<name>A0A8W8K147_MAGGI</name>
<evidence type="ECO:0000259" key="2">
    <source>
        <dbReference type="Pfam" id="PF20700"/>
    </source>
</evidence>
<sequence length="351" mass="38492">MPCFAVNTKLGTAMIDSLGGPDRVNNVLAALNLKPISQKNLKMIERRAGNFVESIAKSSMSKAAKDSFELEMEDVGNEESKKAQEEMGEEIDGLGVSLFHDASPSVKKLVCRESAAFQSPELLKDGTDVSGSSRTVKDIFKGRAKLKKRAPCQPSQQQSLKCKKKLVSKFPTKTRSGMSCAVDTAWQKRGFDSLTSHTFFMSKAKFCFNLSKALEGDTYQSEIGLEDEVDIVQIPDPVPRGVFKPITLSSGSPSLVVFDLETTDLIRGRQMPHITQLAAVELDTGSLYNTYILPKVPISEEAMNTTGIVVNSDLEKMTVHDTLLPVVSGFIDSLSVFKKAFLDSRITSKRH</sequence>
<dbReference type="Gene3D" id="3.30.420.10">
    <property type="entry name" value="Ribonuclease H-like superfamily/Ribonuclease H"/>
    <property type="match status" value="1"/>
</dbReference>
<organism evidence="3 4">
    <name type="scientific">Magallana gigas</name>
    <name type="common">Pacific oyster</name>
    <name type="synonym">Crassostrea gigas</name>
    <dbReference type="NCBI Taxonomy" id="29159"/>
    <lineage>
        <taxon>Eukaryota</taxon>
        <taxon>Metazoa</taxon>
        <taxon>Spiralia</taxon>
        <taxon>Lophotrochozoa</taxon>
        <taxon>Mollusca</taxon>
        <taxon>Bivalvia</taxon>
        <taxon>Autobranchia</taxon>
        <taxon>Pteriomorphia</taxon>
        <taxon>Ostreida</taxon>
        <taxon>Ostreoidea</taxon>
        <taxon>Ostreidae</taxon>
        <taxon>Magallana</taxon>
    </lineage>
</organism>
<accession>A0A8W8K147</accession>
<dbReference type="EnsemblMetazoa" id="G21445.1">
    <property type="protein sequence ID" value="G21445.1:cds"/>
    <property type="gene ID" value="G21445"/>
</dbReference>
<reference evidence="3" key="1">
    <citation type="submission" date="2022-08" db="UniProtKB">
        <authorList>
            <consortium name="EnsemblMetazoa"/>
        </authorList>
    </citation>
    <scope>IDENTIFICATION</scope>
    <source>
        <strain evidence="3">05x7-T-G4-1.051#20</strain>
    </source>
</reference>
<feature type="domain" description="Mutator-like transposase" evidence="2">
    <location>
        <begin position="4"/>
        <end position="81"/>
    </location>
</feature>
<dbReference type="InterPro" id="IPR012337">
    <property type="entry name" value="RNaseH-like_sf"/>
</dbReference>
<feature type="domain" description="Exonuclease" evidence="1">
    <location>
        <begin position="256"/>
        <end position="339"/>
    </location>
</feature>
<evidence type="ECO:0008006" key="5">
    <source>
        <dbReference type="Google" id="ProtNLM"/>
    </source>
</evidence>
<dbReference type="Pfam" id="PF00929">
    <property type="entry name" value="RNase_T"/>
    <property type="match status" value="1"/>
</dbReference>
<evidence type="ECO:0000313" key="3">
    <source>
        <dbReference type="EnsemblMetazoa" id="G21445.1:cds"/>
    </source>
</evidence>
<dbReference type="InterPro" id="IPR049012">
    <property type="entry name" value="Mutator_transp_dom"/>
</dbReference>
<dbReference type="InterPro" id="IPR036397">
    <property type="entry name" value="RNaseH_sf"/>
</dbReference>